<sequence>MSSILNWPGMPRRRIIRVLAFGCVLLLLFASTLQVVHSHETPTQQDHCQLCMAIHSAMPARSSAAVVAIAYSTRFVIPRIATAPVRFWEWSLSNRPPPSLA</sequence>
<accession>A0A4R1L1A7</accession>
<organism evidence="1 2">
    <name type="scientific">Acidipila rosea</name>
    <dbReference type="NCBI Taxonomy" id="768535"/>
    <lineage>
        <taxon>Bacteria</taxon>
        <taxon>Pseudomonadati</taxon>
        <taxon>Acidobacteriota</taxon>
        <taxon>Terriglobia</taxon>
        <taxon>Terriglobales</taxon>
        <taxon>Acidobacteriaceae</taxon>
        <taxon>Acidipila</taxon>
    </lineage>
</organism>
<dbReference type="EMBL" id="SMGK01000005">
    <property type="protein sequence ID" value="TCK71722.1"/>
    <property type="molecule type" value="Genomic_DNA"/>
</dbReference>
<name>A0A4R1L1A7_9BACT</name>
<evidence type="ECO:0008006" key="3">
    <source>
        <dbReference type="Google" id="ProtNLM"/>
    </source>
</evidence>
<comment type="caution">
    <text evidence="1">The sequence shown here is derived from an EMBL/GenBank/DDBJ whole genome shotgun (WGS) entry which is preliminary data.</text>
</comment>
<evidence type="ECO:0000313" key="2">
    <source>
        <dbReference type="Proteomes" id="UP000295210"/>
    </source>
</evidence>
<gene>
    <name evidence="1" type="ORF">C7378_3012</name>
</gene>
<reference evidence="1 2" key="1">
    <citation type="submission" date="2019-03" db="EMBL/GenBank/DDBJ databases">
        <title>Genomic Encyclopedia of Type Strains, Phase IV (KMG-IV): sequencing the most valuable type-strain genomes for metagenomic binning, comparative biology and taxonomic classification.</title>
        <authorList>
            <person name="Goeker M."/>
        </authorList>
    </citation>
    <scope>NUCLEOTIDE SEQUENCE [LARGE SCALE GENOMIC DNA]</scope>
    <source>
        <strain evidence="1 2">DSM 103428</strain>
    </source>
</reference>
<dbReference type="Proteomes" id="UP000295210">
    <property type="component" value="Unassembled WGS sequence"/>
</dbReference>
<keyword evidence="2" id="KW-1185">Reference proteome</keyword>
<dbReference type="RefSeq" id="WP_131998464.1">
    <property type="nucleotide sequence ID" value="NZ_SMGK01000005.1"/>
</dbReference>
<protein>
    <recommendedName>
        <fullName evidence="3">DUF2607 family protein</fullName>
    </recommendedName>
</protein>
<evidence type="ECO:0000313" key="1">
    <source>
        <dbReference type="EMBL" id="TCK71722.1"/>
    </source>
</evidence>
<proteinExistence type="predicted"/>
<dbReference type="AlphaFoldDB" id="A0A4R1L1A7"/>
<dbReference type="OrthoDB" id="122372at2"/>